<dbReference type="PANTHER" id="PTHR44196:SF1">
    <property type="entry name" value="DEHYDROGENASE_REDUCTASE SDR FAMILY MEMBER 7B"/>
    <property type="match status" value="1"/>
</dbReference>
<dbReference type="PROSITE" id="PS00533">
    <property type="entry name" value="PORPHOBILINOGEN_DEAM"/>
    <property type="match status" value="1"/>
</dbReference>
<dbReference type="InterPro" id="IPR036803">
    <property type="entry name" value="Porphobilinogen_deaminase_C_sf"/>
</dbReference>
<dbReference type="Pfam" id="PF03900">
    <property type="entry name" value="Porphobil_deamC"/>
    <property type="match status" value="1"/>
</dbReference>
<dbReference type="InterPro" id="IPR022417">
    <property type="entry name" value="Porphobilin_deaminase_N"/>
</dbReference>
<evidence type="ECO:0000256" key="2">
    <source>
        <dbReference type="ARBA" id="ARBA00006484"/>
    </source>
</evidence>
<dbReference type="SUPFAM" id="SSF54782">
    <property type="entry name" value="Porphobilinogen deaminase (hydroxymethylbilane synthase), C-terminal domain"/>
    <property type="match status" value="1"/>
</dbReference>
<dbReference type="InterPro" id="IPR057326">
    <property type="entry name" value="KR_dom"/>
</dbReference>
<dbReference type="InterPro" id="IPR022418">
    <property type="entry name" value="Porphobilinogen_deaminase_C"/>
</dbReference>
<dbReference type="Pfam" id="PF01379">
    <property type="entry name" value="Porphobil_deam"/>
    <property type="match status" value="1"/>
</dbReference>
<dbReference type="UniPathway" id="UPA00251">
    <property type="reaction ID" value="UER00319"/>
</dbReference>
<reference evidence="7" key="2">
    <citation type="submission" date="2021-08" db="EMBL/GenBank/DDBJ databases">
        <authorList>
            <person name="Eriksson T."/>
        </authorList>
    </citation>
    <scope>NUCLEOTIDE SEQUENCE</scope>
    <source>
        <strain evidence="7">Stoneville</strain>
        <tissue evidence="7">Whole head</tissue>
    </source>
</reference>
<accession>A0A8J6HGF3</accession>
<organism evidence="7 8">
    <name type="scientific">Tenebrio molitor</name>
    <name type="common">Yellow mealworm beetle</name>
    <dbReference type="NCBI Taxonomy" id="7067"/>
    <lineage>
        <taxon>Eukaryota</taxon>
        <taxon>Metazoa</taxon>
        <taxon>Ecdysozoa</taxon>
        <taxon>Arthropoda</taxon>
        <taxon>Hexapoda</taxon>
        <taxon>Insecta</taxon>
        <taxon>Pterygota</taxon>
        <taxon>Neoptera</taxon>
        <taxon>Endopterygota</taxon>
        <taxon>Coleoptera</taxon>
        <taxon>Polyphaga</taxon>
        <taxon>Cucujiformia</taxon>
        <taxon>Tenebrionidae</taxon>
        <taxon>Tenebrio</taxon>
    </lineage>
</organism>
<evidence type="ECO:0000256" key="4">
    <source>
        <dbReference type="ARBA" id="ARBA00033064"/>
    </source>
</evidence>
<dbReference type="Gene3D" id="3.30.160.40">
    <property type="entry name" value="Porphobilinogen deaminase, C-terminal domain"/>
    <property type="match status" value="1"/>
</dbReference>
<dbReference type="Pfam" id="PF00106">
    <property type="entry name" value="adh_short"/>
    <property type="match status" value="1"/>
</dbReference>
<dbReference type="GO" id="GO:0006629">
    <property type="term" value="P:lipid metabolic process"/>
    <property type="evidence" value="ECO:0007669"/>
    <property type="project" value="UniProtKB-ARBA"/>
</dbReference>
<proteinExistence type="inferred from homology"/>
<feature type="domain" description="Ketoreductase" evidence="6">
    <location>
        <begin position="345"/>
        <end position="534"/>
    </location>
</feature>
<dbReference type="PRINTS" id="PR00081">
    <property type="entry name" value="GDHRDH"/>
</dbReference>
<dbReference type="Proteomes" id="UP000719412">
    <property type="component" value="Unassembled WGS sequence"/>
</dbReference>
<gene>
    <name evidence="7" type="ORF">GEV33_008864</name>
</gene>
<dbReference type="EMBL" id="JABDTM020024813">
    <property type="protein sequence ID" value="KAH0813927.1"/>
    <property type="molecule type" value="Genomic_DNA"/>
</dbReference>
<reference evidence="7" key="1">
    <citation type="journal article" date="2020" name="J Insects Food Feed">
        <title>The yellow mealworm (Tenebrio molitor) genome: a resource for the emerging insects as food and feed industry.</title>
        <authorList>
            <person name="Eriksson T."/>
            <person name="Andere A."/>
            <person name="Kelstrup H."/>
            <person name="Emery V."/>
            <person name="Picard C."/>
        </authorList>
    </citation>
    <scope>NUCLEOTIDE SEQUENCE</scope>
    <source>
        <strain evidence="7">Stoneville</strain>
        <tissue evidence="7">Whole head</tissue>
    </source>
</reference>
<dbReference type="GO" id="GO:0004418">
    <property type="term" value="F:hydroxymethylbilane synthase activity"/>
    <property type="evidence" value="ECO:0007669"/>
    <property type="project" value="InterPro"/>
</dbReference>
<evidence type="ECO:0000256" key="1">
    <source>
        <dbReference type="ARBA" id="ARBA00004735"/>
    </source>
</evidence>
<evidence type="ECO:0000313" key="8">
    <source>
        <dbReference type="Proteomes" id="UP000719412"/>
    </source>
</evidence>
<evidence type="ECO:0000256" key="3">
    <source>
        <dbReference type="ARBA" id="ARBA00023002"/>
    </source>
</evidence>
<protein>
    <recommendedName>
        <fullName evidence="4">Hydroxymethylbilane synthase</fullName>
    </recommendedName>
</protein>
<dbReference type="SUPFAM" id="SSF51735">
    <property type="entry name" value="NAD(P)-binding Rossmann-fold domains"/>
    <property type="match status" value="1"/>
</dbReference>
<comment type="pathway">
    <text evidence="1">Porphyrin-containing compound metabolism; protoporphyrin-IX biosynthesis; coproporphyrinogen-III from 5-aminolevulinate: step 2/4.</text>
</comment>
<dbReference type="CDD" id="cd05332">
    <property type="entry name" value="11beta-HSD1_like_SDR_c"/>
    <property type="match status" value="1"/>
</dbReference>
<keyword evidence="3" id="KW-0560">Oxidoreductase</keyword>
<dbReference type="GO" id="GO:0016491">
    <property type="term" value="F:oxidoreductase activity"/>
    <property type="evidence" value="ECO:0007669"/>
    <property type="project" value="UniProtKB-KW"/>
</dbReference>
<sequence length="928" mass="101695">MPNRMQILESEDLLYAVGQGALAVECREDDEKIISLLKPLYDVQTAIRVIAERSFLKTLGGGCSAPVAVCSELTRNKENKFTIKLKGAVWSLDGKEEIIEDGDCAVEIKDVKRCATCPYNFEIEHPSCVKDIENLKRCDTCPSNTSDENPAKKAKLDAIPVDMLKNDPHEHCPVALPIGVDFMGKCPYLEAAVVGKCPVNGVIEGGEPLKQCPFFKDAKLQVLQAHVSKEINTFCGLVPHDDAPLTSLKEAQDLGAKLAENLMKRGASEVMAQAQATIHSSGLNLAPDEVMVKVLSLVTMLDAKKLYQSLNLIGSLSLALTIPWIVFKVCRAICLKRNYNALLTKVVVITGASSGLGEALAHEFYKQGCQVVLCARRRQELERVRSDLLQTHPTVPTLPPIINPLDLSDINALPGHVEKILSITGKIDILINNGGVSHRGTVVSTQPDVDIKIMLVNYFGAVALTKAVLPSMIKNKSGHVVFVSSIQGLVALPERSAYCASKHAMQAFSDSLRAEVASYNVSVTVVSPGYVKTELSINALTSSGSPHGKMDANTESGYLPEYVATEIGRAVVQKKKEIVICTLVPKIAIFLRKTTGEAAVSAPKIGSRANFRGSLSTWYLTQWSNCQETVYSEAHNIENMLKGSWGTNLSGQRKPARTEPIPETTADLCKQLPTLIQRAVSSPNWLGSITITVQQASKAFSNSREKHCWEYSLSIYDELDLRRLDTECLPIAACIHHSAGLVSFDDDNSSSRSEVMFHCLDRRAKVRWGRPRGVFKRDSRTTRYSPARERWHDCTTRRGATFAVMSKPVGPDFNQFESNSCTVVPVCCRDGPRLSLGHSRSLCGGRLRCAPGVCDHVAVQEVRAQHLPQDQVLQLLSAERGAFGRSPGMQPGESRYVCIPIHTHRAEKIFWSRSFGCASAPSLTRLPR</sequence>
<keyword evidence="8" id="KW-1185">Reference proteome</keyword>
<dbReference type="AlphaFoldDB" id="A0A8J6HGF3"/>
<dbReference type="Gene3D" id="3.40.50.720">
    <property type="entry name" value="NAD(P)-binding Rossmann-like Domain"/>
    <property type="match status" value="1"/>
</dbReference>
<dbReference type="InterPro" id="IPR002347">
    <property type="entry name" value="SDR_fam"/>
</dbReference>
<evidence type="ECO:0000313" key="7">
    <source>
        <dbReference type="EMBL" id="KAH0813927.1"/>
    </source>
</evidence>
<dbReference type="PROSITE" id="PS00061">
    <property type="entry name" value="ADH_SHORT"/>
    <property type="match status" value="1"/>
</dbReference>
<dbReference type="PRINTS" id="PR00080">
    <property type="entry name" value="SDRFAMILY"/>
</dbReference>
<comment type="similarity">
    <text evidence="2">Belongs to the short-chain dehydrogenases/reductases (SDR) family.</text>
</comment>
<dbReference type="GO" id="GO:0006782">
    <property type="term" value="P:protoporphyrinogen IX biosynthetic process"/>
    <property type="evidence" value="ECO:0007669"/>
    <property type="project" value="UniProtKB-UniPathway"/>
</dbReference>
<evidence type="ECO:0000259" key="6">
    <source>
        <dbReference type="SMART" id="SM00822"/>
    </source>
</evidence>
<comment type="caution">
    <text evidence="7">The sequence shown here is derived from an EMBL/GenBank/DDBJ whole genome shotgun (WGS) entry which is preliminary data.</text>
</comment>
<dbReference type="PANTHER" id="PTHR44196">
    <property type="entry name" value="DEHYDROGENASE/REDUCTASE SDR FAMILY MEMBER 7B"/>
    <property type="match status" value="1"/>
</dbReference>
<dbReference type="InterPro" id="IPR022419">
    <property type="entry name" value="Porphobilin_deaminase_cofac_BS"/>
</dbReference>
<dbReference type="GO" id="GO:0016020">
    <property type="term" value="C:membrane"/>
    <property type="evidence" value="ECO:0007669"/>
    <property type="project" value="TreeGrafter"/>
</dbReference>
<dbReference type="InterPro" id="IPR020904">
    <property type="entry name" value="Sc_DH/Rdtase_CS"/>
</dbReference>
<evidence type="ECO:0000256" key="5">
    <source>
        <dbReference type="ARBA" id="ARBA00037096"/>
    </source>
</evidence>
<dbReference type="SMART" id="SM00822">
    <property type="entry name" value="PKS_KR"/>
    <property type="match status" value="1"/>
</dbReference>
<dbReference type="InterPro" id="IPR036291">
    <property type="entry name" value="NAD(P)-bd_dom_sf"/>
</dbReference>
<name>A0A8J6HGF3_TENMO</name>
<comment type="function">
    <text evidence="5">Putative oxidoreductase.</text>
</comment>